<dbReference type="InterPro" id="IPR013320">
    <property type="entry name" value="ConA-like_dom_sf"/>
</dbReference>
<dbReference type="Pfam" id="PF17851">
    <property type="entry name" value="GH43_C2"/>
    <property type="match status" value="1"/>
</dbReference>
<dbReference type="SUPFAM" id="SSF50405">
    <property type="entry name" value="Actin-crosslinking proteins"/>
    <property type="match status" value="1"/>
</dbReference>
<dbReference type="PANTHER" id="PTHR42812:SF12">
    <property type="entry name" value="BETA-XYLOSIDASE-RELATED"/>
    <property type="match status" value="1"/>
</dbReference>
<protein>
    <submittedName>
        <fullName evidence="8">Beta-xylosidase</fullName>
    </submittedName>
    <submittedName>
        <fullName evidence="9">Glycosyl hydrolase 43 family protein</fullName>
    </submittedName>
</protein>
<keyword evidence="6" id="KW-0732">Signal</keyword>
<evidence type="ECO:0000256" key="4">
    <source>
        <dbReference type="PIRSR" id="PIRSR606710-1"/>
    </source>
</evidence>
<sequence length="703" mass="77005">MPTLLSLRLAAALALSSTLLAAPAMAQHEARPVQGLSTKTWTPDNGNGTFTNPLFYDEFSDPDMIRVGDYFYLTGTTMHAMPGLPVLRSKDLVNWEFMSYASPKLDLGPQFRLEDGKTIYGQGIWAPSFRFHDGTFYIFTNINKRGTQVFTATDPKGPWTHREMKRSLHDLSVLFDDDGKVYVVWDHQEMKMAQLNADLTDVVPGTEKVIFAKDQGMGEGAHLLKIDGKYYILSANYAGGFRMPAARADHPFGPWEVNWSISTNEGFGLAQGNRLKKNTPPFEVAAGDPKRHDATAIHQGGIILTPAGEWWGYSMMDYNSVGRLLSLSPVTWKDGWPYFGLPGNLGRNPRTWVKPKTVEPKTAGPQPAAEEIRVPFERSDDFSGAALKPVWQWNHVPVDGKWSLAERPGYLRLHALPAKSFWEAKNSLTQRAIGPKSSPTVALDVTGLKEGDVAGLALLNLPYATLGVEKTAGGLSIALFDQARNAAKRVPVKLDAGAARVWLRADADFLTEKARFSYSVDGRHFVPLGDEFTMVFQLVTFQGVRYALFNYNTAGTEGGVADFDSIDVYQPYPHGLMRAIPVGKSITLTSFGAKTGLHAGGGRLSSGAPSRFAVQDMKLGRVALRAGRQYLTVNADGAVSLADGVPGEAQSFQWIETPTGELVLMSIANNRFLRVDAASRRIAVDSPGPLTESGDGTRFIWAR</sequence>
<evidence type="ECO:0000313" key="11">
    <source>
        <dbReference type="Proteomes" id="UP000584325"/>
    </source>
</evidence>
<organism evidence="8 11">
    <name type="scientific">Pseudoduganella umbonata</name>
    <dbReference type="NCBI Taxonomy" id="864828"/>
    <lineage>
        <taxon>Bacteria</taxon>
        <taxon>Pseudomonadati</taxon>
        <taxon>Pseudomonadota</taxon>
        <taxon>Betaproteobacteria</taxon>
        <taxon>Burkholderiales</taxon>
        <taxon>Oxalobacteraceae</taxon>
        <taxon>Telluria group</taxon>
        <taxon>Pseudoduganella</taxon>
    </lineage>
</organism>
<dbReference type="EMBL" id="JACHXS010000002">
    <property type="protein sequence ID" value="MBB3220693.1"/>
    <property type="molecule type" value="Genomic_DNA"/>
</dbReference>
<proteinExistence type="inferred from homology"/>
<dbReference type="RefSeq" id="WP_137314670.1">
    <property type="nucleotide sequence ID" value="NZ_CP040017.1"/>
</dbReference>
<dbReference type="PANTHER" id="PTHR42812">
    <property type="entry name" value="BETA-XYLOSIDASE"/>
    <property type="match status" value="1"/>
</dbReference>
<dbReference type="SUPFAM" id="SSF49899">
    <property type="entry name" value="Concanavalin A-like lectins/glucanases"/>
    <property type="match status" value="1"/>
</dbReference>
<evidence type="ECO:0000259" key="7">
    <source>
        <dbReference type="Pfam" id="PF17851"/>
    </source>
</evidence>
<dbReference type="InterPro" id="IPR008999">
    <property type="entry name" value="Actin-crosslinking"/>
</dbReference>
<evidence type="ECO:0000313" key="10">
    <source>
        <dbReference type="Proteomes" id="UP000298763"/>
    </source>
</evidence>
<dbReference type="Proteomes" id="UP000298763">
    <property type="component" value="Chromosome"/>
</dbReference>
<evidence type="ECO:0000256" key="3">
    <source>
        <dbReference type="ARBA" id="ARBA00023295"/>
    </source>
</evidence>
<evidence type="ECO:0000256" key="5">
    <source>
        <dbReference type="PIRSR" id="PIRSR606710-2"/>
    </source>
</evidence>
<dbReference type="GO" id="GO:0004553">
    <property type="term" value="F:hydrolase activity, hydrolyzing O-glycosyl compounds"/>
    <property type="evidence" value="ECO:0007669"/>
    <property type="project" value="InterPro"/>
</dbReference>
<keyword evidence="3" id="KW-0326">Glycosidase</keyword>
<feature type="site" description="Important for catalytic activity, responsible for pKa modulation of the active site Glu and correct orientation of both the proton donor and substrate" evidence="5">
    <location>
        <position position="170"/>
    </location>
</feature>
<dbReference type="EMBL" id="CP040017">
    <property type="protein sequence ID" value="QCP11826.1"/>
    <property type="molecule type" value="Genomic_DNA"/>
</dbReference>
<dbReference type="InterPro" id="IPR041542">
    <property type="entry name" value="GH43_C2"/>
</dbReference>
<keyword evidence="2 9" id="KW-0378">Hydrolase</keyword>
<reference evidence="9 10" key="1">
    <citation type="submission" date="2019-05" db="EMBL/GenBank/DDBJ databases">
        <title>Draft Genome Sequences of Six Type Strains of the Genus Massilia.</title>
        <authorList>
            <person name="Miess H."/>
            <person name="Frediansyhah A."/>
            <person name="Gross H."/>
        </authorList>
    </citation>
    <scope>NUCLEOTIDE SEQUENCE [LARGE SCALE GENOMIC DNA]</scope>
    <source>
        <strain evidence="9 10">DSMZ 26121</strain>
    </source>
</reference>
<keyword evidence="10" id="KW-1185">Reference proteome</keyword>
<dbReference type="Proteomes" id="UP000584325">
    <property type="component" value="Unassembled WGS sequence"/>
</dbReference>
<evidence type="ECO:0000256" key="1">
    <source>
        <dbReference type="ARBA" id="ARBA00009865"/>
    </source>
</evidence>
<comment type="similarity">
    <text evidence="1">Belongs to the glycosyl hydrolase 43 family.</text>
</comment>
<gene>
    <name evidence="9" type="ORF">FCL38_16410</name>
    <name evidence="8" type="ORF">FHS02_001492</name>
</gene>
<evidence type="ECO:0000256" key="2">
    <source>
        <dbReference type="ARBA" id="ARBA00022801"/>
    </source>
</evidence>
<dbReference type="Gene3D" id="2.60.120.200">
    <property type="match status" value="1"/>
</dbReference>
<evidence type="ECO:0000256" key="6">
    <source>
        <dbReference type="SAM" id="SignalP"/>
    </source>
</evidence>
<feature type="domain" description="Beta-xylosidase C-terminal Concanavalin A-like" evidence="7">
    <location>
        <begin position="379"/>
        <end position="567"/>
    </location>
</feature>
<dbReference type="AlphaFoldDB" id="A0A4P8HRN1"/>
<evidence type="ECO:0000313" key="9">
    <source>
        <dbReference type="EMBL" id="QCP11826.1"/>
    </source>
</evidence>
<feature type="active site" description="Proton donor" evidence="4">
    <location>
        <position position="219"/>
    </location>
</feature>
<evidence type="ECO:0000313" key="8">
    <source>
        <dbReference type="EMBL" id="MBB3220693.1"/>
    </source>
</evidence>
<dbReference type="InterPro" id="IPR051795">
    <property type="entry name" value="Glycosyl_Hydrlase_43"/>
</dbReference>
<dbReference type="OrthoDB" id="8866236at2"/>
<accession>A0A4P8HRN1</accession>
<feature type="signal peptide" evidence="6">
    <location>
        <begin position="1"/>
        <end position="21"/>
    </location>
</feature>
<name>A0A4P8HRN1_9BURK</name>
<dbReference type="InterPro" id="IPR006710">
    <property type="entry name" value="Glyco_hydro_43"/>
</dbReference>
<dbReference type="Pfam" id="PF04616">
    <property type="entry name" value="Glyco_hydro_43"/>
    <property type="match status" value="1"/>
</dbReference>
<dbReference type="InterPro" id="IPR023296">
    <property type="entry name" value="Glyco_hydro_beta-prop_sf"/>
</dbReference>
<dbReference type="SUPFAM" id="SSF75005">
    <property type="entry name" value="Arabinanase/levansucrase/invertase"/>
    <property type="match status" value="1"/>
</dbReference>
<dbReference type="CDD" id="cd09001">
    <property type="entry name" value="GH43_FsAxh1-like"/>
    <property type="match status" value="1"/>
</dbReference>
<dbReference type="GO" id="GO:0005975">
    <property type="term" value="P:carbohydrate metabolic process"/>
    <property type="evidence" value="ECO:0007669"/>
    <property type="project" value="InterPro"/>
</dbReference>
<feature type="active site" description="Proton acceptor" evidence="4">
    <location>
        <position position="61"/>
    </location>
</feature>
<dbReference type="Gene3D" id="2.115.10.20">
    <property type="entry name" value="Glycosyl hydrolase domain, family 43"/>
    <property type="match status" value="1"/>
</dbReference>
<feature type="chain" id="PRO_5044607410" evidence="6">
    <location>
        <begin position="22"/>
        <end position="703"/>
    </location>
</feature>
<reference evidence="8 11" key="2">
    <citation type="submission" date="2020-08" db="EMBL/GenBank/DDBJ databases">
        <title>Genomic Encyclopedia of Type Strains, Phase III (KMG-III): the genomes of soil and plant-associated and newly described type strains.</title>
        <authorList>
            <person name="Whitman W."/>
        </authorList>
    </citation>
    <scope>NUCLEOTIDE SEQUENCE [LARGE SCALE GENOMIC DNA]</scope>
    <source>
        <strain evidence="8 11">CECT 7753</strain>
    </source>
</reference>
<dbReference type="Gene3D" id="2.80.10.50">
    <property type="match status" value="1"/>
</dbReference>